<dbReference type="SUPFAM" id="SSF47616">
    <property type="entry name" value="GST C-terminal domain-like"/>
    <property type="match status" value="1"/>
</dbReference>
<dbReference type="PANTHER" id="PTHR12782">
    <property type="entry name" value="MICROSOMAL PROSTAGLANDIN E SYNTHASE-2"/>
    <property type="match status" value="1"/>
</dbReference>
<comment type="caution">
    <text evidence="2">The sequence shown here is derived from an EMBL/GenBank/DDBJ whole genome shotgun (WGS) entry which is preliminary data.</text>
</comment>
<feature type="domain" description="Glutaredoxin" evidence="1">
    <location>
        <begin position="165"/>
        <end position="222"/>
    </location>
</feature>
<evidence type="ECO:0000313" key="2">
    <source>
        <dbReference type="EMBL" id="KAL3806794.1"/>
    </source>
</evidence>
<accession>A0ABD3R2F2</accession>
<protein>
    <recommendedName>
        <fullName evidence="1">Glutaredoxin domain-containing protein</fullName>
    </recommendedName>
</protein>
<dbReference type="InterPro" id="IPR036282">
    <property type="entry name" value="Glutathione-S-Trfase_C_sf"/>
</dbReference>
<evidence type="ECO:0000259" key="1">
    <source>
        <dbReference type="Pfam" id="PF00462"/>
    </source>
</evidence>
<proteinExistence type="predicted"/>
<dbReference type="Proteomes" id="UP001530377">
    <property type="component" value="Unassembled WGS sequence"/>
</dbReference>
<gene>
    <name evidence="2" type="ORF">ACHAXA_003517</name>
</gene>
<dbReference type="PANTHER" id="PTHR12782:SF5">
    <property type="entry name" value="PROSTAGLANDIN E SYNTHASE 2"/>
    <property type="match status" value="1"/>
</dbReference>
<dbReference type="EMBL" id="JALLPB020000732">
    <property type="protein sequence ID" value="KAL3806794.1"/>
    <property type="molecule type" value="Genomic_DNA"/>
</dbReference>
<dbReference type="SUPFAM" id="SSF52833">
    <property type="entry name" value="Thioredoxin-like"/>
    <property type="match status" value="1"/>
</dbReference>
<keyword evidence="3" id="KW-1185">Reference proteome</keyword>
<sequence>DGDGDVELGRKNGVEAVVVKDQGDDYNDAAIARSNNVRAIGTVGICDKWGGRTTMEVPDEDDDDDKFDKTNNTKLVGMHRVITLRMALHSMHLVDDFVRKIEEGGGGGEGERHSFARISHSAAFATSSAANLTSASQAPRFNYRRFLTTPPARLFTAATSIQPEVTLFQYQICPFCNITKSLLSHSKLDFECVEVNPLTKAELKAWSGEYRKVPIAVIDGNQINGSEKIIETILTEPFVQKMLQERWADEKCNDMTMQQFQTSDNAQKWLRFAVDDLAALLYPNICGSLSDSHEAFGYVRNVDSFSALQKISVQSLGALAMYFAAKKVKSKRNITDEKVALNDALKKYEIEGLQGGKFLYSSRRQSPDLGDVAVFGVLYSVRGLNAHYNAIQSRGGAVKEWYDRMSMQCFECK</sequence>
<dbReference type="PROSITE" id="PS51354">
    <property type="entry name" value="GLUTAREDOXIN_2"/>
    <property type="match status" value="1"/>
</dbReference>
<organism evidence="2 3">
    <name type="scientific">Cyclostephanos tholiformis</name>
    <dbReference type="NCBI Taxonomy" id="382380"/>
    <lineage>
        <taxon>Eukaryota</taxon>
        <taxon>Sar</taxon>
        <taxon>Stramenopiles</taxon>
        <taxon>Ochrophyta</taxon>
        <taxon>Bacillariophyta</taxon>
        <taxon>Coscinodiscophyceae</taxon>
        <taxon>Thalassiosirophycidae</taxon>
        <taxon>Stephanodiscales</taxon>
        <taxon>Stephanodiscaceae</taxon>
        <taxon>Cyclostephanos</taxon>
    </lineage>
</organism>
<dbReference type="InterPro" id="IPR036249">
    <property type="entry name" value="Thioredoxin-like_sf"/>
</dbReference>
<dbReference type="InterPro" id="IPR002109">
    <property type="entry name" value="Glutaredoxin"/>
</dbReference>
<feature type="non-terminal residue" evidence="2">
    <location>
        <position position="1"/>
    </location>
</feature>
<evidence type="ECO:0000313" key="3">
    <source>
        <dbReference type="Proteomes" id="UP001530377"/>
    </source>
</evidence>
<name>A0ABD3R2F2_9STRA</name>
<dbReference type="Gene3D" id="3.40.30.10">
    <property type="entry name" value="Glutaredoxin"/>
    <property type="match status" value="1"/>
</dbReference>
<dbReference type="AlphaFoldDB" id="A0ABD3R2F2"/>
<reference evidence="2 3" key="1">
    <citation type="submission" date="2024-10" db="EMBL/GenBank/DDBJ databases">
        <title>Updated reference genomes for cyclostephanoid diatoms.</title>
        <authorList>
            <person name="Roberts W.R."/>
            <person name="Alverson A.J."/>
        </authorList>
    </citation>
    <scope>NUCLEOTIDE SEQUENCE [LARGE SCALE GENOMIC DNA]</scope>
    <source>
        <strain evidence="2 3">AJA228-03</strain>
    </source>
</reference>
<dbReference type="PROSITE" id="PS00195">
    <property type="entry name" value="GLUTAREDOXIN_1"/>
    <property type="match status" value="1"/>
</dbReference>
<dbReference type="InterPro" id="IPR011767">
    <property type="entry name" value="GLR_AS"/>
</dbReference>
<dbReference type="Pfam" id="PF00462">
    <property type="entry name" value="Glutaredoxin"/>
    <property type="match status" value="1"/>
</dbReference>
<dbReference type="Gene3D" id="1.20.1050.10">
    <property type="match status" value="1"/>
</dbReference>